<feature type="compositionally biased region" description="Low complexity" evidence="2">
    <location>
        <begin position="845"/>
        <end position="857"/>
    </location>
</feature>
<dbReference type="AlphaFoldDB" id="A0A8H7AMN9"/>
<dbReference type="GO" id="GO:0015630">
    <property type="term" value="C:microtubule cytoskeleton"/>
    <property type="evidence" value="ECO:0007669"/>
    <property type="project" value="TreeGrafter"/>
</dbReference>
<feature type="region of interest" description="Disordered" evidence="2">
    <location>
        <begin position="909"/>
        <end position="1202"/>
    </location>
</feature>
<evidence type="ECO:0000256" key="1">
    <source>
        <dbReference type="ARBA" id="ARBA00023054"/>
    </source>
</evidence>
<organism evidence="3 4">
    <name type="scientific">Endocarpon pusillum</name>
    <dbReference type="NCBI Taxonomy" id="364733"/>
    <lineage>
        <taxon>Eukaryota</taxon>
        <taxon>Fungi</taxon>
        <taxon>Dikarya</taxon>
        <taxon>Ascomycota</taxon>
        <taxon>Pezizomycotina</taxon>
        <taxon>Eurotiomycetes</taxon>
        <taxon>Chaetothyriomycetidae</taxon>
        <taxon>Verrucariales</taxon>
        <taxon>Verrucariaceae</taxon>
        <taxon>Endocarpon</taxon>
    </lineage>
</organism>
<comment type="caution">
    <text evidence="3">The sequence shown here is derived from an EMBL/GenBank/DDBJ whole genome shotgun (WGS) entry which is preliminary data.</text>
</comment>
<feature type="compositionally biased region" description="Polar residues" evidence="2">
    <location>
        <begin position="868"/>
        <end position="880"/>
    </location>
</feature>
<feature type="compositionally biased region" description="Polar residues" evidence="2">
    <location>
        <begin position="756"/>
        <end position="777"/>
    </location>
</feature>
<feature type="compositionally biased region" description="Polar residues" evidence="2">
    <location>
        <begin position="128"/>
        <end position="138"/>
    </location>
</feature>
<feature type="compositionally biased region" description="Polar residues" evidence="2">
    <location>
        <begin position="32"/>
        <end position="44"/>
    </location>
</feature>
<feature type="compositionally biased region" description="Polar residues" evidence="2">
    <location>
        <begin position="432"/>
        <end position="445"/>
    </location>
</feature>
<evidence type="ECO:0000313" key="3">
    <source>
        <dbReference type="EMBL" id="KAF7510974.1"/>
    </source>
</evidence>
<feature type="compositionally biased region" description="Polar residues" evidence="2">
    <location>
        <begin position="453"/>
        <end position="462"/>
    </location>
</feature>
<accession>A0A8H7AMN9</accession>
<feature type="compositionally biased region" description="Basic and acidic residues" evidence="2">
    <location>
        <begin position="1"/>
        <end position="11"/>
    </location>
</feature>
<feature type="compositionally biased region" description="Basic and acidic residues" evidence="2">
    <location>
        <begin position="20"/>
        <end position="29"/>
    </location>
</feature>
<keyword evidence="1" id="KW-0175">Coiled coil</keyword>
<sequence length="1202" mass="127407">MYGDGTKKATLEKPITTVDNEPHPAESRTEGAATQPSGTATSDLESPARPQAQEGISTASIKSGVVGHHPEESRLMLETTDQPSGEAFTQDSSSYPSRAQSTDFATRSNPQTDPHLPQSRGAEPVSARETSVYSSNPFHKSDNTSRHIDQESKDPTPHRQLEQSKISIRGAGDKGESTRALDSYSQPERDENTYASERGFIGAVGMATGRGNEPAFRESVPAPYPKADPNNPYSSSRLDPRVDPHAKPSNTKDTSTTGTSIVSSNDTMNRPSEYGSGSDNHGLSGTNITAEPFDRGKGYSQTPHGPKGTAERFDGPKGTSEPLQSSTGTSEPKQDLEGSSWPLKEQDQPHSRVEVMPGAFDSEAFVTEISRDPVPEDKTSYYDFGSSIAEGATTEATQGPKGTAEPLIEETKHLSGTGEVPGASTPGVFGGETTTFDSPSQTATASYGIASSPFATDTTESMQGPKGTAEPLDSSRDSSWPLREQGTDQYQTSVGVPLGTSGLSGYATGNRSDYPAQGAETSSYGVGSAQGVGSVSERSQPTYSGADTSETNDAVDESHKGRNAGILGATAGAIGLGAYAAKKHGEAMPDRPTAGTKQEPIATTAYPPSTSLKDKHYPEASVEGYGANPGWGQDTNKAPYTGGVSQVFNRTGNATTKPMVGAIGTTGAPTATSNYAVGDKQEESHMGRNVALGGAAAVGAGALGAHEYSRSQAEKPATAAPDYTPKHGPEQGRYGTDRLEERQYGKDAAVDGIAAQGSTHGYPQQQFGIPSAASSDYASRDKPDERHHGRGAAIIGGGGALGAGVGAVGAHEYSQHRSEKPSTVESEYTARDLPEERYRGRDAVAGRAAAAGPRIAGTPEHSRHQAEKSSTATPGSTTGERPQESHLGRNAAIGGVAAAGVGALGAHEYSQHEAEIEAQQRVEAEEAHRKALEESRKAAEKEQKAHDKALAKEEKEHEKALQKEEKKAEKEHEKAIHREEKKAGKEQEKLAKKEEKEHEKALKKEEKEHQKEHEAAIKLEEKKQKEQEKELARQQKEAEKQKDSEEKEKKHGGLLGLFRRRKDSKGNDVEDEDDHTGVKTSISATDEDSHEHGKRHIFGLPHHEVKHKLHKDPPPGLYSGGSATSAYADYAVKENNHPGAQTITGGYTAPDPEHDRNRYSGTAGPGSGHGAPGTDILPDRSHATGTTALPQGDRETPTGNVP</sequence>
<gene>
    <name evidence="3" type="ORF">GJ744_005520</name>
</gene>
<feature type="compositionally biased region" description="Polar residues" evidence="2">
    <location>
        <begin position="633"/>
        <end position="656"/>
    </location>
</feature>
<dbReference type="CDD" id="cd22265">
    <property type="entry name" value="UDM1_RNF168"/>
    <property type="match status" value="1"/>
</dbReference>
<dbReference type="PANTHER" id="PTHR15073:SF1">
    <property type="entry name" value="RETICULOCYTE-BINDING PROTEIN HOMOLOG 2A"/>
    <property type="match status" value="1"/>
</dbReference>
<name>A0A8H7AMN9_9EURO</name>
<feature type="compositionally biased region" description="Basic and acidic residues" evidence="2">
    <location>
        <begin position="344"/>
        <end position="353"/>
    </location>
</feature>
<dbReference type="PANTHER" id="PTHR15073">
    <property type="entry name" value="MICROTUBULE-ASSOCIATED PROTEIN"/>
    <property type="match status" value="1"/>
</dbReference>
<feature type="compositionally biased region" description="Low complexity" evidence="2">
    <location>
        <begin position="522"/>
        <end position="536"/>
    </location>
</feature>
<dbReference type="GO" id="GO:0000226">
    <property type="term" value="P:microtubule cytoskeleton organization"/>
    <property type="evidence" value="ECO:0007669"/>
    <property type="project" value="TreeGrafter"/>
</dbReference>
<feature type="compositionally biased region" description="Polar residues" evidence="2">
    <location>
        <begin position="248"/>
        <end position="289"/>
    </location>
</feature>
<feature type="compositionally biased region" description="Low complexity" evidence="2">
    <location>
        <begin position="661"/>
        <end position="672"/>
    </location>
</feature>
<feature type="compositionally biased region" description="Basic and acidic residues" evidence="2">
    <location>
        <begin position="139"/>
        <end position="162"/>
    </location>
</feature>
<feature type="compositionally biased region" description="Polar residues" evidence="2">
    <location>
        <begin position="321"/>
        <end position="331"/>
    </location>
</feature>
<feature type="region of interest" description="Disordered" evidence="2">
    <location>
        <begin position="707"/>
        <end position="798"/>
    </location>
</feature>
<dbReference type="OrthoDB" id="10352961at2759"/>
<feature type="region of interest" description="Disordered" evidence="2">
    <location>
        <begin position="1"/>
        <end position="353"/>
    </location>
</feature>
<feature type="region of interest" description="Disordered" evidence="2">
    <location>
        <begin position="810"/>
        <end position="892"/>
    </location>
</feature>
<reference evidence="3" key="1">
    <citation type="submission" date="2020-02" db="EMBL/GenBank/DDBJ databases">
        <authorList>
            <person name="Palmer J.M."/>
        </authorList>
    </citation>
    <scope>NUCLEOTIDE SEQUENCE</scope>
    <source>
        <strain evidence="3">EPUS1.4</strain>
        <tissue evidence="3">Thallus</tissue>
    </source>
</reference>
<evidence type="ECO:0000313" key="4">
    <source>
        <dbReference type="Proteomes" id="UP000606974"/>
    </source>
</evidence>
<dbReference type="Proteomes" id="UP000606974">
    <property type="component" value="Unassembled WGS sequence"/>
</dbReference>
<feature type="compositionally biased region" description="Basic and acidic residues" evidence="2">
    <location>
        <begin position="813"/>
        <end position="844"/>
    </location>
</feature>
<feature type="compositionally biased region" description="Basic and acidic residues" evidence="2">
    <location>
        <begin position="909"/>
        <end position="1051"/>
    </location>
</feature>
<feature type="compositionally biased region" description="Basic and acidic residues" evidence="2">
    <location>
        <begin position="778"/>
        <end position="787"/>
    </location>
</feature>
<feature type="compositionally biased region" description="Polar residues" evidence="2">
    <location>
        <begin position="79"/>
        <end position="112"/>
    </location>
</feature>
<feature type="region of interest" description="Disordered" evidence="2">
    <location>
        <begin position="583"/>
        <end position="674"/>
    </location>
</feature>
<dbReference type="InterPro" id="IPR051483">
    <property type="entry name" value="MAP7_domain-containing"/>
</dbReference>
<feature type="compositionally biased region" description="Basic and acidic residues" evidence="2">
    <location>
        <begin position="724"/>
        <end position="749"/>
    </location>
</feature>
<feature type="region of interest" description="Disordered" evidence="2">
    <location>
        <begin position="389"/>
        <end position="563"/>
    </location>
</feature>
<feature type="compositionally biased region" description="Polar residues" evidence="2">
    <location>
        <begin position="537"/>
        <end position="552"/>
    </location>
</feature>
<feature type="compositionally biased region" description="Polar residues" evidence="2">
    <location>
        <begin position="501"/>
        <end position="511"/>
    </location>
</feature>
<proteinExistence type="predicted"/>
<dbReference type="EMBL" id="JAACFV010000024">
    <property type="protein sequence ID" value="KAF7510974.1"/>
    <property type="molecule type" value="Genomic_DNA"/>
</dbReference>
<protein>
    <submittedName>
        <fullName evidence="3">Uncharacterized protein</fullName>
    </submittedName>
</protein>
<evidence type="ECO:0000256" key="2">
    <source>
        <dbReference type="SAM" id="MobiDB-lite"/>
    </source>
</evidence>
<keyword evidence="4" id="KW-1185">Reference proteome</keyword>